<dbReference type="InterPro" id="IPR036875">
    <property type="entry name" value="Znf_CCHC_sf"/>
</dbReference>
<reference evidence="4" key="1">
    <citation type="submission" date="2021-03" db="EMBL/GenBank/DDBJ databases">
        <title>Draft genome sequence of rust myrtle Austropuccinia psidii MF-1, a brazilian biotype.</title>
        <authorList>
            <person name="Quecine M.C."/>
            <person name="Pachon D.M.R."/>
            <person name="Bonatelli M.L."/>
            <person name="Correr F.H."/>
            <person name="Franceschini L.M."/>
            <person name="Leite T.F."/>
            <person name="Margarido G.R.A."/>
            <person name="Almeida C.A."/>
            <person name="Ferrarezi J.A."/>
            <person name="Labate C.A."/>
        </authorList>
    </citation>
    <scope>NUCLEOTIDE SEQUENCE</scope>
    <source>
        <strain evidence="4">MF-1</strain>
    </source>
</reference>
<keyword evidence="2" id="KW-0479">Metal-binding</keyword>
<dbReference type="InterPro" id="IPR001878">
    <property type="entry name" value="Znf_CCHC"/>
</dbReference>
<dbReference type="Proteomes" id="UP000765509">
    <property type="component" value="Unassembled WGS sequence"/>
</dbReference>
<evidence type="ECO:0000313" key="4">
    <source>
        <dbReference type="EMBL" id="MBW0502335.1"/>
    </source>
</evidence>
<evidence type="ECO:0000256" key="1">
    <source>
        <dbReference type="ARBA" id="ARBA00022664"/>
    </source>
</evidence>
<accession>A0A9Q3DFZ4</accession>
<proteinExistence type="predicted"/>
<feature type="domain" description="CCHC-type" evidence="3">
    <location>
        <begin position="74"/>
        <end position="89"/>
    </location>
</feature>
<dbReference type="GO" id="GO:0003676">
    <property type="term" value="F:nucleic acid binding"/>
    <property type="evidence" value="ECO:0007669"/>
    <property type="project" value="InterPro"/>
</dbReference>
<name>A0A9Q3DFZ4_9BASI</name>
<evidence type="ECO:0000256" key="2">
    <source>
        <dbReference type="PROSITE-ProRule" id="PRU00047"/>
    </source>
</evidence>
<protein>
    <recommendedName>
        <fullName evidence="3">CCHC-type domain-containing protein</fullName>
    </recommendedName>
</protein>
<dbReference type="GO" id="GO:0006397">
    <property type="term" value="P:mRNA processing"/>
    <property type="evidence" value="ECO:0007669"/>
    <property type="project" value="UniProtKB-KW"/>
</dbReference>
<dbReference type="GO" id="GO:0008270">
    <property type="term" value="F:zinc ion binding"/>
    <property type="evidence" value="ECO:0007669"/>
    <property type="project" value="UniProtKB-KW"/>
</dbReference>
<sequence>MPGELERAVKLRCNQNFTLDDIANTLQEIIKRTNLGKYSPYKSSVFKEKKPFRVELKDKPKERVAEMTKKKDSCHNCGPTDHYANNCPKEKKTSISLRMSQWRNPPQRILNQTLWEMP</sequence>
<dbReference type="EMBL" id="AVOT02016764">
    <property type="protein sequence ID" value="MBW0502335.1"/>
    <property type="molecule type" value="Genomic_DNA"/>
</dbReference>
<dbReference type="AlphaFoldDB" id="A0A9Q3DFZ4"/>
<evidence type="ECO:0000259" key="3">
    <source>
        <dbReference type="PROSITE" id="PS50158"/>
    </source>
</evidence>
<keyword evidence="1" id="KW-0507">mRNA processing</keyword>
<keyword evidence="5" id="KW-1185">Reference proteome</keyword>
<dbReference type="PROSITE" id="PS50158">
    <property type="entry name" value="ZF_CCHC"/>
    <property type="match status" value="1"/>
</dbReference>
<organism evidence="4 5">
    <name type="scientific">Austropuccinia psidii MF-1</name>
    <dbReference type="NCBI Taxonomy" id="1389203"/>
    <lineage>
        <taxon>Eukaryota</taxon>
        <taxon>Fungi</taxon>
        <taxon>Dikarya</taxon>
        <taxon>Basidiomycota</taxon>
        <taxon>Pucciniomycotina</taxon>
        <taxon>Pucciniomycetes</taxon>
        <taxon>Pucciniales</taxon>
        <taxon>Sphaerophragmiaceae</taxon>
        <taxon>Austropuccinia</taxon>
    </lineage>
</organism>
<keyword evidence="2" id="KW-0862">Zinc</keyword>
<comment type="caution">
    <text evidence="4">The sequence shown here is derived from an EMBL/GenBank/DDBJ whole genome shotgun (WGS) entry which is preliminary data.</text>
</comment>
<evidence type="ECO:0000313" key="5">
    <source>
        <dbReference type="Proteomes" id="UP000765509"/>
    </source>
</evidence>
<gene>
    <name evidence="4" type="ORF">O181_042050</name>
</gene>
<dbReference type="SUPFAM" id="SSF57756">
    <property type="entry name" value="Retrovirus zinc finger-like domains"/>
    <property type="match status" value="1"/>
</dbReference>
<dbReference type="Gene3D" id="4.10.60.10">
    <property type="entry name" value="Zinc finger, CCHC-type"/>
    <property type="match status" value="1"/>
</dbReference>
<keyword evidence="2" id="KW-0863">Zinc-finger</keyword>